<dbReference type="Gene3D" id="3.50.50.60">
    <property type="entry name" value="FAD/NAD(P)-binding domain"/>
    <property type="match status" value="1"/>
</dbReference>
<dbReference type="EMBL" id="SMLL01000005">
    <property type="protein sequence ID" value="TFY98682.1"/>
    <property type="molecule type" value="Genomic_DNA"/>
</dbReference>
<name>A0A4Z0BHA8_9BURK</name>
<dbReference type="GO" id="GO:0051539">
    <property type="term" value="F:4 iron, 4 sulfur cluster binding"/>
    <property type="evidence" value="ECO:0007669"/>
    <property type="project" value="UniProtKB-KW"/>
</dbReference>
<organism evidence="7 8">
    <name type="scientific">Ramlibacter rhizophilus</name>
    <dbReference type="NCBI Taxonomy" id="1781167"/>
    <lineage>
        <taxon>Bacteria</taxon>
        <taxon>Pseudomonadati</taxon>
        <taxon>Pseudomonadota</taxon>
        <taxon>Betaproteobacteria</taxon>
        <taxon>Burkholderiales</taxon>
        <taxon>Comamonadaceae</taxon>
        <taxon>Ramlibacter</taxon>
    </lineage>
</organism>
<comment type="caution">
    <text evidence="7">The sequence shown here is derived from an EMBL/GenBank/DDBJ whole genome shotgun (WGS) entry which is preliminary data.</text>
</comment>
<keyword evidence="8" id="KW-1185">Reference proteome</keyword>
<keyword evidence="4" id="KW-0408">Iron</keyword>
<accession>A0A4Z0BHA8</accession>
<feature type="region of interest" description="Disordered" evidence="6">
    <location>
        <begin position="1"/>
        <end position="28"/>
    </location>
</feature>
<dbReference type="PANTHER" id="PTHR43498:SF1">
    <property type="entry name" value="COB--COM HETERODISULFIDE REDUCTASE IRON-SULFUR SUBUNIT A"/>
    <property type="match status" value="1"/>
</dbReference>
<evidence type="ECO:0000256" key="4">
    <source>
        <dbReference type="ARBA" id="ARBA00023004"/>
    </source>
</evidence>
<keyword evidence="5" id="KW-0411">Iron-sulfur</keyword>
<dbReference type="GO" id="GO:0046872">
    <property type="term" value="F:metal ion binding"/>
    <property type="evidence" value="ECO:0007669"/>
    <property type="project" value="UniProtKB-KW"/>
</dbReference>
<dbReference type="AlphaFoldDB" id="A0A4Z0BHA8"/>
<dbReference type="GO" id="GO:0016491">
    <property type="term" value="F:oxidoreductase activity"/>
    <property type="evidence" value="ECO:0007669"/>
    <property type="project" value="UniProtKB-KW"/>
</dbReference>
<dbReference type="SUPFAM" id="SSF51905">
    <property type="entry name" value="FAD/NAD(P)-binding domain"/>
    <property type="match status" value="1"/>
</dbReference>
<dbReference type="Proteomes" id="UP000297564">
    <property type="component" value="Unassembled WGS sequence"/>
</dbReference>
<dbReference type="PANTHER" id="PTHR43498">
    <property type="entry name" value="FERREDOXIN:COB-COM HETERODISULFIDE REDUCTASE SUBUNIT A"/>
    <property type="match status" value="1"/>
</dbReference>
<keyword evidence="2" id="KW-0479">Metal-binding</keyword>
<dbReference type="InterPro" id="IPR036188">
    <property type="entry name" value="FAD/NAD-bd_sf"/>
</dbReference>
<evidence type="ECO:0000256" key="6">
    <source>
        <dbReference type="SAM" id="MobiDB-lite"/>
    </source>
</evidence>
<dbReference type="OrthoDB" id="9801699at2"/>
<evidence type="ECO:0000313" key="7">
    <source>
        <dbReference type="EMBL" id="TFY98682.1"/>
    </source>
</evidence>
<evidence type="ECO:0000256" key="2">
    <source>
        <dbReference type="ARBA" id="ARBA00022723"/>
    </source>
</evidence>
<evidence type="ECO:0000256" key="1">
    <source>
        <dbReference type="ARBA" id="ARBA00022485"/>
    </source>
</evidence>
<proteinExistence type="predicted"/>
<evidence type="ECO:0000256" key="3">
    <source>
        <dbReference type="ARBA" id="ARBA00023002"/>
    </source>
</evidence>
<evidence type="ECO:0000256" key="5">
    <source>
        <dbReference type="ARBA" id="ARBA00023014"/>
    </source>
</evidence>
<evidence type="ECO:0000313" key="8">
    <source>
        <dbReference type="Proteomes" id="UP000297564"/>
    </source>
</evidence>
<protein>
    <submittedName>
        <fullName evidence="7">FAD-dependent oxidoreductase</fullName>
    </submittedName>
</protein>
<keyword evidence="1" id="KW-0004">4Fe-4S</keyword>
<gene>
    <name evidence="7" type="ORF">EZ242_14265</name>
</gene>
<sequence length="483" mass="53169">MRRPLTMHPPFSPNDGSPSEPQPLSAGGVPVVADVDVVVIGGGPGGFAAALRARREGCSVLMVEKFDMPGGVHTSGLQGAANPGVGGIHTELMERFHREGCIYEANEKNLPDWAGNPLSHYDYYLPPGSPFKRTSFNPDGAGNVMVRMLEEAGVQALYGASFVDVEMVQDGTERRITHAIIETVSGRQAIRGRVFVEGSGTAEVVARAGAPFVRGGGRQPQTLTDGQSRPIPGGLLWIMGGIDFARTVAYQRREDDPALGKLIDRARAAGDIPPQLYRPRMADKGVYGDHYIGHPTVDMSPIHGPGSFILWQNVPYEWALHMDDDAADASRAKKELRRLIDAEARFLVKYVPGFENAFISHVGRYVGVRDGRHPIGEYVFSIDDAREQRRFPDAVTRPMTKTFFWDAYAKYSFEVPYRCFLPREVNNLLLTGASLSFTFETIFMVMRNFPWCTQTGEIAGLAAARSIRQGITPKQLAWTEPLF</sequence>
<keyword evidence="3" id="KW-0560">Oxidoreductase</keyword>
<dbReference type="InterPro" id="IPR039650">
    <property type="entry name" value="HdrA-like"/>
</dbReference>
<reference evidence="7 8" key="1">
    <citation type="submission" date="2019-03" db="EMBL/GenBank/DDBJ databases">
        <title>Ramlibacter rhizophilus CCTCC AB2015357, whole genome shotgun sequence.</title>
        <authorList>
            <person name="Zhang X."/>
            <person name="Feng G."/>
            <person name="Zhu H."/>
        </authorList>
    </citation>
    <scope>NUCLEOTIDE SEQUENCE [LARGE SCALE GENOMIC DNA]</scope>
    <source>
        <strain evidence="7 8">CCTCC AB2015357</strain>
    </source>
</reference>
<dbReference type="Pfam" id="PF12831">
    <property type="entry name" value="FAD_oxidored"/>
    <property type="match status" value="1"/>
</dbReference>